<accession>A0A6A4XBP8</accession>
<dbReference type="PANTHER" id="PTHR36981">
    <property type="entry name" value="ZGC:195170"/>
    <property type="match status" value="1"/>
</dbReference>
<name>A0A6A4XBP8_AMPAM</name>
<evidence type="ECO:0000259" key="1">
    <source>
        <dbReference type="Pfam" id="PF20478"/>
    </source>
</evidence>
<comment type="caution">
    <text evidence="2">The sequence shown here is derived from an EMBL/GenBank/DDBJ whole genome shotgun (WGS) entry which is preliminary data.</text>
</comment>
<protein>
    <recommendedName>
        <fullName evidence="1">P2X purinoreceptor 7 intracellular domain-containing protein</fullName>
    </recommendedName>
</protein>
<gene>
    <name evidence="2" type="ORF">FJT64_017360</name>
</gene>
<dbReference type="Pfam" id="PF20478">
    <property type="entry name" value="P2RX7_C"/>
    <property type="match status" value="1"/>
</dbReference>
<reference evidence="2 3" key="1">
    <citation type="submission" date="2019-07" db="EMBL/GenBank/DDBJ databases">
        <title>Draft genome assembly of a fouling barnacle, Amphibalanus amphitrite (Darwin, 1854): The first reference genome for Thecostraca.</title>
        <authorList>
            <person name="Kim W."/>
        </authorList>
    </citation>
    <scope>NUCLEOTIDE SEQUENCE [LARGE SCALE GENOMIC DNA]</scope>
    <source>
        <strain evidence="2">SNU_AA5</strain>
        <tissue evidence="2">Soma without cirri and trophi</tissue>
    </source>
</reference>
<dbReference type="OrthoDB" id="6343871at2759"/>
<proteinExistence type="predicted"/>
<dbReference type="EMBL" id="VIIS01000210">
    <property type="protein sequence ID" value="KAF0311861.1"/>
    <property type="molecule type" value="Genomic_DNA"/>
</dbReference>
<feature type="domain" description="P2X purinoreceptor 7 intracellular" evidence="1">
    <location>
        <begin position="156"/>
        <end position="209"/>
    </location>
</feature>
<dbReference type="AlphaFoldDB" id="A0A6A4XBP8"/>
<keyword evidence="3" id="KW-1185">Reference proteome</keyword>
<evidence type="ECO:0000313" key="2">
    <source>
        <dbReference type="EMBL" id="KAF0311861.1"/>
    </source>
</evidence>
<dbReference type="Proteomes" id="UP000440578">
    <property type="component" value="Unassembled WGS sequence"/>
</dbReference>
<organism evidence="2 3">
    <name type="scientific">Amphibalanus amphitrite</name>
    <name type="common">Striped barnacle</name>
    <name type="synonym">Balanus amphitrite</name>
    <dbReference type="NCBI Taxonomy" id="1232801"/>
    <lineage>
        <taxon>Eukaryota</taxon>
        <taxon>Metazoa</taxon>
        <taxon>Ecdysozoa</taxon>
        <taxon>Arthropoda</taxon>
        <taxon>Crustacea</taxon>
        <taxon>Multicrustacea</taxon>
        <taxon>Cirripedia</taxon>
        <taxon>Thoracica</taxon>
        <taxon>Thoracicalcarea</taxon>
        <taxon>Balanomorpha</taxon>
        <taxon>Balanoidea</taxon>
        <taxon>Balanidae</taxon>
        <taxon>Amphibalaninae</taxon>
        <taxon>Amphibalanus</taxon>
    </lineage>
</organism>
<dbReference type="PANTHER" id="PTHR36981:SF1">
    <property type="entry name" value="P2X PURINORECEPTOR 7 INTRACELLULAR DOMAIN-CONTAINING PROTEIN"/>
    <property type="match status" value="1"/>
</dbReference>
<evidence type="ECO:0000313" key="3">
    <source>
        <dbReference type="Proteomes" id="UP000440578"/>
    </source>
</evidence>
<dbReference type="InterPro" id="IPR046815">
    <property type="entry name" value="P2RX7_C"/>
</dbReference>
<sequence>MALLRYPARTMKVAALMPNEIGDRRDIVVRERGGQLFRIDELSRQYDPLLYVLLHPRGTDGWSRELKAARGVTMRQYAAFHMRYRPGHFNSIPRGGRLFQQYPVDTRLMSSPTVCRMRVRTRTEFHVVVNDPVMLELGRLQHNERWGEPAPAAGDVELLHKQLRYQAYRQYALWWWGTLGRSQRRVIPACVVCAVRRAHPSPQGFYVGFNAIPMREEGVKKTGERKGSSNLPLIKAMPNV</sequence>